<evidence type="ECO:0000259" key="2">
    <source>
        <dbReference type="PROSITE" id="PS50157"/>
    </source>
</evidence>
<accession>A0AAX6MKQ8</accession>
<keyword evidence="1" id="KW-0479">Metal-binding</keyword>
<evidence type="ECO:0000313" key="4">
    <source>
        <dbReference type="Proteomes" id="UP001369815"/>
    </source>
</evidence>
<sequence length="237" mass="26338">MSWFEEFIDPSAYIEDDSAGIAETAGLTDGPETDPSSTENIDEHIHHYGFEEQVAAQPFETVSLGDLELRQGTQQEVQQEASEPVELAEPAQPIVQPPVQPPTQPAIQPAEEVEPVCPHCGVIYSTKKSVSEHVKLNHIGTRCFWPGCAANFTTERQLKDHTRNAHKPTKLGASRYRCTWPGTGPNPQPCRTVFAFESSGQRCSLNHQYWCKKEQEEAARQSLLCKAPLSTFSTYIA</sequence>
<evidence type="ECO:0000313" key="3">
    <source>
        <dbReference type="EMBL" id="KAK6953209.1"/>
    </source>
</evidence>
<gene>
    <name evidence="3" type="ORF">Daesc_005509</name>
</gene>
<protein>
    <recommendedName>
        <fullName evidence="2">C2H2-type domain-containing protein</fullName>
    </recommendedName>
</protein>
<dbReference type="EMBL" id="JBANMG010000005">
    <property type="protein sequence ID" value="KAK6953209.1"/>
    <property type="molecule type" value="Genomic_DNA"/>
</dbReference>
<dbReference type="SMART" id="SM00355">
    <property type="entry name" value="ZnF_C2H2"/>
    <property type="match status" value="2"/>
</dbReference>
<dbReference type="PROSITE" id="PS00028">
    <property type="entry name" value="ZINC_FINGER_C2H2_1"/>
    <property type="match status" value="2"/>
</dbReference>
<dbReference type="AlphaFoldDB" id="A0AAX6MKQ8"/>
<proteinExistence type="predicted"/>
<reference evidence="3 4" key="1">
    <citation type="journal article" date="2024" name="Front Chem Biol">
        <title>Unveiling the potential of Daldinia eschscholtzii MFLUCC 19-0629 through bioactivity and bioinformatics studies for enhanced sustainable agriculture production.</title>
        <authorList>
            <person name="Brooks S."/>
            <person name="Weaver J.A."/>
            <person name="Klomchit A."/>
            <person name="Alharthi S.A."/>
            <person name="Onlamun T."/>
            <person name="Nurani R."/>
            <person name="Vong T.K."/>
            <person name="Alberti F."/>
            <person name="Greco C."/>
        </authorList>
    </citation>
    <scope>NUCLEOTIDE SEQUENCE [LARGE SCALE GENOMIC DNA]</scope>
    <source>
        <strain evidence="3">MFLUCC 19-0629</strain>
    </source>
</reference>
<dbReference type="InterPro" id="IPR013087">
    <property type="entry name" value="Znf_C2H2_type"/>
</dbReference>
<comment type="caution">
    <text evidence="3">The sequence shown here is derived from an EMBL/GenBank/DDBJ whole genome shotgun (WGS) entry which is preliminary data.</text>
</comment>
<dbReference type="Proteomes" id="UP001369815">
    <property type="component" value="Unassembled WGS sequence"/>
</dbReference>
<keyword evidence="1" id="KW-0862">Zinc</keyword>
<feature type="domain" description="C2H2-type" evidence="2">
    <location>
        <begin position="141"/>
        <end position="171"/>
    </location>
</feature>
<dbReference type="Gene3D" id="3.30.160.60">
    <property type="entry name" value="Classic Zinc Finger"/>
    <property type="match status" value="1"/>
</dbReference>
<evidence type="ECO:0000256" key="1">
    <source>
        <dbReference type="PROSITE-ProRule" id="PRU00042"/>
    </source>
</evidence>
<keyword evidence="4" id="KW-1185">Reference proteome</keyword>
<organism evidence="3 4">
    <name type="scientific">Daldinia eschscholtzii</name>
    <dbReference type="NCBI Taxonomy" id="292717"/>
    <lineage>
        <taxon>Eukaryota</taxon>
        <taxon>Fungi</taxon>
        <taxon>Dikarya</taxon>
        <taxon>Ascomycota</taxon>
        <taxon>Pezizomycotina</taxon>
        <taxon>Sordariomycetes</taxon>
        <taxon>Xylariomycetidae</taxon>
        <taxon>Xylariales</taxon>
        <taxon>Hypoxylaceae</taxon>
        <taxon>Daldinia</taxon>
    </lineage>
</organism>
<dbReference type="GO" id="GO:0008270">
    <property type="term" value="F:zinc ion binding"/>
    <property type="evidence" value="ECO:0007669"/>
    <property type="project" value="UniProtKB-KW"/>
</dbReference>
<keyword evidence="1" id="KW-0863">Zinc-finger</keyword>
<name>A0AAX6MKQ8_9PEZI</name>
<dbReference type="PROSITE" id="PS50157">
    <property type="entry name" value="ZINC_FINGER_C2H2_2"/>
    <property type="match status" value="1"/>
</dbReference>